<dbReference type="GO" id="GO:0016051">
    <property type="term" value="P:carbohydrate biosynthetic process"/>
    <property type="evidence" value="ECO:0007669"/>
    <property type="project" value="InterPro"/>
</dbReference>
<dbReference type="GO" id="GO:0016020">
    <property type="term" value="C:membrane"/>
    <property type="evidence" value="ECO:0007669"/>
    <property type="project" value="InterPro"/>
</dbReference>
<reference evidence="8" key="1">
    <citation type="submission" date="2024-07" db="EMBL/GenBank/DDBJ databases">
        <title>Genome Analysis of a Potential Novel Vibrio Species Secreting pH- and Thermo-stable Alginate Lyase and its Application in Producing Alginate Oligosaccharides.</title>
        <authorList>
            <person name="Huang H."/>
            <person name="Bao K."/>
        </authorList>
    </citation>
    <scope>NUCLEOTIDE SEQUENCE</scope>
    <source>
        <strain evidence="8">HB236076</strain>
    </source>
</reference>
<evidence type="ECO:0000256" key="1">
    <source>
        <dbReference type="ARBA" id="ARBA00004323"/>
    </source>
</evidence>
<keyword evidence="7" id="KW-0325">Glycoprotein</keyword>
<evidence type="ECO:0000256" key="2">
    <source>
        <dbReference type="ARBA" id="ARBA00022679"/>
    </source>
</evidence>
<evidence type="ECO:0000256" key="5">
    <source>
        <dbReference type="ARBA" id="ARBA00023034"/>
    </source>
</evidence>
<dbReference type="AlphaFoldDB" id="A0AB39HDM0"/>
<dbReference type="KEGG" id="vih:AB0763_02435"/>
<sequence>MNNFIKYQPRNNIAYLLNPKVACTTIQNSLLSGEVGNVHDINNFPPYNNPFVPIFTVVRNPFDRAVSAYLDKVVSQKDLVVWKNFVESLGLEVDYDISFEQYLDILLNHSNLSTADKHFRPQVYNMHGITPSFVGYLEDMKSVTEHLSNFGIEIINRIPHKTDTKSKKIELLENKSVQEKIIALYGVDFDAYGYSHDPKANFDLKPICQEQYIPNDLVANHTNIASDYLADVFREAALICEDKNNNVALELVKLAKKIRPRGPVIQEIKERIKGKTNKDNKR</sequence>
<protein>
    <submittedName>
        <fullName evidence="8">Sulfotransferase family 2 domain-containing protein</fullName>
    </submittedName>
</protein>
<dbReference type="Pfam" id="PF03567">
    <property type="entry name" value="Sulfotransfer_2"/>
    <property type="match status" value="1"/>
</dbReference>
<name>A0AB39HDM0_9VIBR</name>
<dbReference type="InterPro" id="IPR018011">
    <property type="entry name" value="Carb_sulfotrans_8-10"/>
</dbReference>
<keyword evidence="3" id="KW-0812">Transmembrane</keyword>
<dbReference type="RefSeq" id="WP_306100964.1">
    <property type="nucleotide sequence ID" value="NZ_CP162601.1"/>
</dbReference>
<evidence type="ECO:0000256" key="3">
    <source>
        <dbReference type="ARBA" id="ARBA00022692"/>
    </source>
</evidence>
<keyword evidence="2" id="KW-0808">Transferase</keyword>
<proteinExistence type="predicted"/>
<keyword evidence="4" id="KW-1133">Transmembrane helix</keyword>
<dbReference type="GO" id="GO:0008146">
    <property type="term" value="F:sulfotransferase activity"/>
    <property type="evidence" value="ECO:0007669"/>
    <property type="project" value="InterPro"/>
</dbReference>
<gene>
    <name evidence="8" type="ORF">AB0763_02435</name>
</gene>
<evidence type="ECO:0000256" key="6">
    <source>
        <dbReference type="ARBA" id="ARBA00023136"/>
    </source>
</evidence>
<evidence type="ECO:0000256" key="4">
    <source>
        <dbReference type="ARBA" id="ARBA00022989"/>
    </source>
</evidence>
<dbReference type="PANTHER" id="PTHR12137">
    <property type="entry name" value="CARBOHYDRATE SULFOTRANSFERASE"/>
    <property type="match status" value="1"/>
</dbReference>
<evidence type="ECO:0000313" key="8">
    <source>
        <dbReference type="EMBL" id="XDK25522.1"/>
    </source>
</evidence>
<dbReference type="PANTHER" id="PTHR12137:SF54">
    <property type="entry name" value="CARBOHYDRATE SULFOTRANSFERASE"/>
    <property type="match status" value="1"/>
</dbReference>
<evidence type="ECO:0000256" key="7">
    <source>
        <dbReference type="ARBA" id="ARBA00023180"/>
    </source>
</evidence>
<keyword evidence="6" id="KW-0472">Membrane</keyword>
<dbReference type="InterPro" id="IPR005331">
    <property type="entry name" value="Sulfotransferase"/>
</dbReference>
<dbReference type="EMBL" id="CP162601">
    <property type="protein sequence ID" value="XDK25522.1"/>
    <property type="molecule type" value="Genomic_DNA"/>
</dbReference>
<organism evidence="8">
    <name type="scientific">Vibrio sp. HB236076</name>
    <dbReference type="NCBI Taxonomy" id="3232307"/>
    <lineage>
        <taxon>Bacteria</taxon>
        <taxon>Pseudomonadati</taxon>
        <taxon>Pseudomonadota</taxon>
        <taxon>Gammaproteobacteria</taxon>
        <taxon>Vibrionales</taxon>
        <taxon>Vibrionaceae</taxon>
        <taxon>Vibrio</taxon>
    </lineage>
</organism>
<accession>A0AB39HDM0</accession>
<keyword evidence="5" id="KW-0333">Golgi apparatus</keyword>
<comment type="subcellular location">
    <subcellularLocation>
        <location evidence="1">Golgi apparatus membrane</location>
        <topology evidence="1">Single-pass type II membrane protein</topology>
    </subcellularLocation>
</comment>